<feature type="domain" description="NADH:ubiquinone oxidoreductase-like 20kDa subunit" evidence="2">
    <location>
        <begin position="23"/>
        <end position="150"/>
    </location>
</feature>
<dbReference type="Pfam" id="PF01058">
    <property type="entry name" value="Oxidored_q6"/>
    <property type="match status" value="1"/>
</dbReference>
<protein>
    <submittedName>
        <fullName evidence="3">NADH ubiquinone oxidoreductase 20 kDa subunit</fullName>
    </submittedName>
</protein>
<proteinExistence type="predicted"/>
<dbReference type="GO" id="GO:0016491">
    <property type="term" value="F:oxidoreductase activity"/>
    <property type="evidence" value="ECO:0007669"/>
    <property type="project" value="UniProtKB-KW"/>
</dbReference>
<organism evidence="3 4">
    <name type="scientific">Candidatus Beckwithbacteria bacterium GW2011_GWB1_47_15</name>
    <dbReference type="NCBI Taxonomy" id="1618371"/>
    <lineage>
        <taxon>Bacteria</taxon>
        <taxon>Candidatus Beckwithiibacteriota</taxon>
    </lineage>
</organism>
<dbReference type="Proteomes" id="UP000033860">
    <property type="component" value="Unassembled WGS sequence"/>
</dbReference>
<dbReference type="InterPro" id="IPR037024">
    <property type="entry name" value="NiFe_Hase_small_N_sf"/>
</dbReference>
<evidence type="ECO:0000313" key="3">
    <source>
        <dbReference type="EMBL" id="KKU61242.1"/>
    </source>
</evidence>
<evidence type="ECO:0000313" key="4">
    <source>
        <dbReference type="Proteomes" id="UP000033860"/>
    </source>
</evidence>
<gene>
    <name evidence="3" type="ORF">UX85_C0004G0164</name>
</gene>
<dbReference type="GO" id="GO:0051536">
    <property type="term" value="F:iron-sulfur cluster binding"/>
    <property type="evidence" value="ECO:0007669"/>
    <property type="project" value="InterPro"/>
</dbReference>
<dbReference type="AlphaFoldDB" id="A0A0G1RVT6"/>
<dbReference type="SUPFAM" id="SSF56770">
    <property type="entry name" value="HydA/Nqo6-like"/>
    <property type="match status" value="1"/>
</dbReference>
<sequence length="156" mass="17619">MAKLTVGWFTFTCCEDSTIIFTELLNQHWQDWTKKIDFKYAKTLRRSVDLGPMDVAFVEGAISSVKQSQKLKQIRSLAKILVAIGSCAITGQPSAQRNEFNQTQKAEIKTILERFDYADKVQKLSDLVAVDHSVPGCPMDEQKFLSLINKLIHAPN</sequence>
<dbReference type="PANTHER" id="PTHR42845:SF1">
    <property type="entry name" value="HYDROGENASE SMALL SUBUNIT"/>
    <property type="match status" value="1"/>
</dbReference>
<name>A0A0G1RVT6_9BACT</name>
<keyword evidence="1" id="KW-0560">Oxidoreductase</keyword>
<dbReference type="EMBL" id="LCNT01000004">
    <property type="protein sequence ID" value="KKU61242.1"/>
    <property type="molecule type" value="Genomic_DNA"/>
</dbReference>
<keyword evidence="3" id="KW-0830">Ubiquinone</keyword>
<dbReference type="InterPro" id="IPR006137">
    <property type="entry name" value="NADH_UbQ_OxRdtase-like_20kDa"/>
</dbReference>
<evidence type="ECO:0000259" key="2">
    <source>
        <dbReference type="Pfam" id="PF01058"/>
    </source>
</evidence>
<evidence type="ECO:0000256" key="1">
    <source>
        <dbReference type="ARBA" id="ARBA00023002"/>
    </source>
</evidence>
<reference evidence="3 4" key="1">
    <citation type="journal article" date="2015" name="Nature">
        <title>rRNA introns, odd ribosomes, and small enigmatic genomes across a large radiation of phyla.</title>
        <authorList>
            <person name="Brown C.T."/>
            <person name="Hug L.A."/>
            <person name="Thomas B.C."/>
            <person name="Sharon I."/>
            <person name="Castelle C.J."/>
            <person name="Singh A."/>
            <person name="Wilkins M.J."/>
            <person name="Williams K.H."/>
            <person name="Banfield J.F."/>
        </authorList>
    </citation>
    <scope>NUCLEOTIDE SEQUENCE [LARGE SCALE GENOMIC DNA]</scope>
</reference>
<dbReference type="Gene3D" id="3.40.50.700">
    <property type="entry name" value="NADH:ubiquinone oxidoreductase-like, 20kDa subunit"/>
    <property type="match status" value="1"/>
</dbReference>
<dbReference type="PANTHER" id="PTHR42845">
    <property type="entry name" value="COENZYME F420-REDUCING HYDROGENASE, GAMMA SUBUNIT"/>
    <property type="match status" value="1"/>
</dbReference>
<dbReference type="InterPro" id="IPR051349">
    <property type="entry name" value="Hydrogenase_assoc-protein"/>
</dbReference>
<accession>A0A0G1RVT6</accession>
<comment type="caution">
    <text evidence="3">The sequence shown here is derived from an EMBL/GenBank/DDBJ whole genome shotgun (WGS) entry which is preliminary data.</text>
</comment>